<dbReference type="EMBL" id="BTRK01000006">
    <property type="protein sequence ID" value="GMR62938.1"/>
    <property type="molecule type" value="Genomic_DNA"/>
</dbReference>
<keyword evidence="1" id="KW-0812">Transmembrane</keyword>
<protein>
    <submittedName>
        <fullName evidence="2">Uncharacterized protein</fullName>
    </submittedName>
</protein>
<dbReference type="Proteomes" id="UP001328107">
    <property type="component" value="Unassembled WGS sequence"/>
</dbReference>
<dbReference type="AlphaFoldDB" id="A0AAN5IE14"/>
<feature type="non-terminal residue" evidence="2">
    <location>
        <position position="1"/>
    </location>
</feature>
<evidence type="ECO:0000313" key="3">
    <source>
        <dbReference type="Proteomes" id="UP001328107"/>
    </source>
</evidence>
<proteinExistence type="predicted"/>
<organism evidence="2 3">
    <name type="scientific">Pristionchus mayeri</name>
    <dbReference type="NCBI Taxonomy" id="1317129"/>
    <lineage>
        <taxon>Eukaryota</taxon>
        <taxon>Metazoa</taxon>
        <taxon>Ecdysozoa</taxon>
        <taxon>Nematoda</taxon>
        <taxon>Chromadorea</taxon>
        <taxon>Rhabditida</taxon>
        <taxon>Rhabditina</taxon>
        <taxon>Diplogasteromorpha</taxon>
        <taxon>Diplogasteroidea</taxon>
        <taxon>Neodiplogasteridae</taxon>
        <taxon>Pristionchus</taxon>
    </lineage>
</organism>
<feature type="non-terminal residue" evidence="2">
    <location>
        <position position="116"/>
    </location>
</feature>
<keyword evidence="1" id="KW-1133">Transmembrane helix</keyword>
<feature type="transmembrane region" description="Helical" evidence="1">
    <location>
        <begin position="32"/>
        <end position="50"/>
    </location>
</feature>
<gene>
    <name evidence="2" type="ORF">PMAYCL1PPCAC_33133</name>
</gene>
<keyword evidence="1" id="KW-0472">Membrane</keyword>
<evidence type="ECO:0000256" key="1">
    <source>
        <dbReference type="SAM" id="Phobius"/>
    </source>
</evidence>
<name>A0AAN5IE14_9BILA</name>
<sequence length="116" mass="12756">LCALVLQTYGGRPVLRLGQNMVSCCPRLPSHLTIPICVVAIVVMLVFICCRTAPKHFVERQVEVGSEMPVESVSPWSDHYLSQLEPPPYCAVYKSMPSPPPYSKNPIVTSASANRT</sequence>
<accession>A0AAN5IE14</accession>
<keyword evidence="3" id="KW-1185">Reference proteome</keyword>
<comment type="caution">
    <text evidence="2">The sequence shown here is derived from an EMBL/GenBank/DDBJ whole genome shotgun (WGS) entry which is preliminary data.</text>
</comment>
<evidence type="ECO:0000313" key="2">
    <source>
        <dbReference type="EMBL" id="GMR62938.1"/>
    </source>
</evidence>
<reference evidence="3" key="1">
    <citation type="submission" date="2022-10" db="EMBL/GenBank/DDBJ databases">
        <title>Genome assembly of Pristionchus species.</title>
        <authorList>
            <person name="Yoshida K."/>
            <person name="Sommer R.J."/>
        </authorList>
    </citation>
    <scope>NUCLEOTIDE SEQUENCE [LARGE SCALE GENOMIC DNA]</scope>
    <source>
        <strain evidence="3">RS5460</strain>
    </source>
</reference>